<proteinExistence type="predicted"/>
<evidence type="ECO:0000256" key="1">
    <source>
        <dbReference type="SAM" id="MobiDB-lite"/>
    </source>
</evidence>
<protein>
    <submittedName>
        <fullName evidence="2">Uncharacterized protein</fullName>
    </submittedName>
</protein>
<keyword evidence="3" id="KW-1185">Reference proteome</keyword>
<organism evidence="2 3">
    <name type="scientific">Temnothorax longispinosus</name>
    <dbReference type="NCBI Taxonomy" id="300112"/>
    <lineage>
        <taxon>Eukaryota</taxon>
        <taxon>Metazoa</taxon>
        <taxon>Ecdysozoa</taxon>
        <taxon>Arthropoda</taxon>
        <taxon>Hexapoda</taxon>
        <taxon>Insecta</taxon>
        <taxon>Pterygota</taxon>
        <taxon>Neoptera</taxon>
        <taxon>Endopterygota</taxon>
        <taxon>Hymenoptera</taxon>
        <taxon>Apocrita</taxon>
        <taxon>Aculeata</taxon>
        <taxon>Formicoidea</taxon>
        <taxon>Formicidae</taxon>
        <taxon>Myrmicinae</taxon>
        <taxon>Temnothorax</taxon>
    </lineage>
</organism>
<evidence type="ECO:0000313" key="2">
    <source>
        <dbReference type="EMBL" id="TGZ52899.1"/>
    </source>
</evidence>
<reference evidence="2 3" key="1">
    <citation type="journal article" date="2019" name="Philos. Trans. R. Soc. Lond., B, Biol. Sci.">
        <title>Ant behaviour and brain gene expression of defending hosts depend on the ecological success of the intruding social parasite.</title>
        <authorList>
            <person name="Kaur R."/>
            <person name="Stoldt M."/>
            <person name="Jongepier E."/>
            <person name="Feldmeyer B."/>
            <person name="Menzel F."/>
            <person name="Bornberg-Bauer E."/>
            <person name="Foitzik S."/>
        </authorList>
    </citation>
    <scope>NUCLEOTIDE SEQUENCE [LARGE SCALE GENOMIC DNA]</scope>
    <source>
        <tissue evidence="2">Whole body</tissue>
    </source>
</reference>
<feature type="compositionally biased region" description="Basic and acidic residues" evidence="1">
    <location>
        <begin position="81"/>
        <end position="110"/>
    </location>
</feature>
<sequence>MLGAQEVPASGTDVVQGGIEFLITPSTVTSRKVLPAGPAQVTIRGVGQSYPISVDCRSTATSRDFLLFAGWTRIAAGQRTEPTDDRKKNEERAADPLRKDRREETGGQLS</sequence>
<feature type="region of interest" description="Disordered" evidence="1">
    <location>
        <begin position="77"/>
        <end position="110"/>
    </location>
</feature>
<evidence type="ECO:0000313" key="3">
    <source>
        <dbReference type="Proteomes" id="UP000310200"/>
    </source>
</evidence>
<name>A0A4S2KXC7_9HYME</name>
<dbReference type="EMBL" id="QBLH01001146">
    <property type="protein sequence ID" value="TGZ52899.1"/>
    <property type="molecule type" value="Genomic_DNA"/>
</dbReference>
<comment type="caution">
    <text evidence="2">The sequence shown here is derived from an EMBL/GenBank/DDBJ whole genome shotgun (WGS) entry which is preliminary data.</text>
</comment>
<dbReference type="AlphaFoldDB" id="A0A4S2KXC7"/>
<dbReference type="Proteomes" id="UP000310200">
    <property type="component" value="Unassembled WGS sequence"/>
</dbReference>
<gene>
    <name evidence="2" type="ORF">DBV15_10358</name>
</gene>
<accession>A0A4S2KXC7</accession>